<name>A0A7S3FYT1_9EUKA</name>
<evidence type="ECO:0000313" key="2">
    <source>
        <dbReference type="EMBL" id="CAE0239040.1"/>
    </source>
</evidence>
<sequence length="484" mass="57057">MKREREREERENKRARGKTEEETSVLPPSFNVEFPGLQKETLTTDEFRGLENRETVLQWLYQLTLRGLRHEKVWPSLEKQPLVKDLNIHEFLDAHKCDIHRLPKQEIEARELYFKKWSFYTKEKDFDFARDPAVRASHLLVFTVCKMAVDVVDFAFLEETNWSHHMDVALRKAMNRPEKEDEGDEEDKRTSQERLSLLLDDSVVAAYGEFQQDGTMREDAKDFPLTHASLGWCIRNIAISCLAPTSIMTHQVTIVSTFPTEKWNELFDSLFQVSVPSEIEVCHERCPLHRRQGLGSPLLLMLGEAFFSRHNQLSCMWTFDEIEQVTAHGRLYVHWYGMANAGWTNQLEDPETVFDRMIEFDGQEDEETEPQEPVDDCTEEERERQEEMELEKMRDWGERICFTLAHLHISPSLKMLFEFVKSVNLKEDNREDPKTRTEGEKKYAAATRRFMKKVKWLGLQKHALFFHHKMRGYEVKHVLSPVKA</sequence>
<protein>
    <submittedName>
        <fullName evidence="2">Uncharacterized protein</fullName>
    </submittedName>
</protein>
<feature type="region of interest" description="Disordered" evidence="1">
    <location>
        <begin position="1"/>
        <end position="29"/>
    </location>
</feature>
<evidence type="ECO:0000256" key="1">
    <source>
        <dbReference type="SAM" id="MobiDB-lite"/>
    </source>
</evidence>
<feature type="region of interest" description="Disordered" evidence="1">
    <location>
        <begin position="361"/>
        <end position="382"/>
    </location>
</feature>
<feature type="compositionally biased region" description="Basic and acidic residues" evidence="1">
    <location>
        <begin position="1"/>
        <end position="21"/>
    </location>
</feature>
<dbReference type="EMBL" id="HBIB01001732">
    <property type="protein sequence ID" value="CAE0239040.1"/>
    <property type="molecule type" value="Transcribed_RNA"/>
</dbReference>
<organism evidence="2">
    <name type="scientific">Palpitomonas bilix</name>
    <dbReference type="NCBI Taxonomy" id="652834"/>
    <lineage>
        <taxon>Eukaryota</taxon>
        <taxon>Eukaryota incertae sedis</taxon>
    </lineage>
</organism>
<reference evidence="2" key="1">
    <citation type="submission" date="2021-01" db="EMBL/GenBank/DDBJ databases">
        <authorList>
            <person name="Corre E."/>
            <person name="Pelletier E."/>
            <person name="Niang G."/>
            <person name="Scheremetjew M."/>
            <person name="Finn R."/>
            <person name="Kale V."/>
            <person name="Holt S."/>
            <person name="Cochrane G."/>
            <person name="Meng A."/>
            <person name="Brown T."/>
            <person name="Cohen L."/>
        </authorList>
    </citation>
    <scope>NUCLEOTIDE SEQUENCE</scope>
    <source>
        <strain evidence="2">NIES-2562</strain>
    </source>
</reference>
<gene>
    <name evidence="2" type="ORF">PBIL07802_LOCUS1184</name>
</gene>
<proteinExistence type="predicted"/>
<accession>A0A7S3FYT1</accession>
<dbReference type="AlphaFoldDB" id="A0A7S3FYT1"/>
<feature type="compositionally biased region" description="Acidic residues" evidence="1">
    <location>
        <begin position="361"/>
        <end position="380"/>
    </location>
</feature>